<dbReference type="GeneID" id="14904902"/>
<dbReference type="InParanoid" id="G0R126"/>
<dbReference type="SUPFAM" id="SSF49879">
    <property type="entry name" value="SMAD/FHA domain"/>
    <property type="match status" value="1"/>
</dbReference>
<dbReference type="CDD" id="cd00060">
    <property type="entry name" value="FHA"/>
    <property type="match status" value="1"/>
</dbReference>
<evidence type="ECO:0000313" key="2">
    <source>
        <dbReference type="EMBL" id="EGR28793.1"/>
    </source>
</evidence>
<dbReference type="InterPro" id="IPR000253">
    <property type="entry name" value="FHA_dom"/>
</dbReference>
<name>G0R126_ICHMU</name>
<dbReference type="Gene3D" id="2.60.200.20">
    <property type="match status" value="1"/>
</dbReference>
<dbReference type="OrthoDB" id="308536at2759"/>
<feature type="domain" description="FHA" evidence="1">
    <location>
        <begin position="25"/>
        <end position="63"/>
    </location>
</feature>
<sequence length="203" mass="24619">MKLIIIDKDSQNELKKWKLKENKTYIIGRSVQADIQIQEESLSRKHAQIIISENSVQLQDLNSCKKQKIYYIFFKKMGHLQITKNQIQMKKQALKMKQQQILEIARIIQSLKIKKKLKNIKQMKFQNNKKIYKVIIKIRMKIQKKDLNQKKYQQFNKKRSFYGIKKVLKMIKKFKKKPKFMENQMVINKIKINSLNYWALKKK</sequence>
<dbReference type="eggNOG" id="ENOG502SWJS">
    <property type="taxonomic scope" value="Eukaryota"/>
</dbReference>
<gene>
    <name evidence="2" type="ORF">IMG5_168290</name>
</gene>
<accession>G0R126</accession>
<reference evidence="2 3" key="1">
    <citation type="submission" date="2011-07" db="EMBL/GenBank/DDBJ databases">
        <authorList>
            <person name="Coyne R."/>
            <person name="Brami D."/>
            <person name="Johnson J."/>
            <person name="Hostetler J."/>
            <person name="Hannick L."/>
            <person name="Clark T."/>
            <person name="Cassidy-Hanley D."/>
            <person name="Inman J."/>
        </authorList>
    </citation>
    <scope>NUCLEOTIDE SEQUENCE [LARGE SCALE GENOMIC DNA]</scope>
    <source>
        <strain evidence="2 3">G5</strain>
    </source>
</reference>
<dbReference type="AlphaFoldDB" id="G0R126"/>
<keyword evidence="3" id="KW-1185">Reference proteome</keyword>
<dbReference type="EMBL" id="GL984209">
    <property type="protein sequence ID" value="EGR28793.1"/>
    <property type="molecule type" value="Genomic_DNA"/>
</dbReference>
<proteinExistence type="predicted"/>
<dbReference type="Proteomes" id="UP000008983">
    <property type="component" value="Unassembled WGS sequence"/>
</dbReference>
<dbReference type="InterPro" id="IPR008984">
    <property type="entry name" value="SMAD_FHA_dom_sf"/>
</dbReference>
<evidence type="ECO:0000259" key="1">
    <source>
        <dbReference type="PROSITE" id="PS50006"/>
    </source>
</evidence>
<dbReference type="RefSeq" id="XP_004030029.1">
    <property type="nucleotide sequence ID" value="XM_004029981.1"/>
</dbReference>
<organism evidence="2 3">
    <name type="scientific">Ichthyophthirius multifiliis</name>
    <name type="common">White spot disease agent</name>
    <name type="synonym">Ich</name>
    <dbReference type="NCBI Taxonomy" id="5932"/>
    <lineage>
        <taxon>Eukaryota</taxon>
        <taxon>Sar</taxon>
        <taxon>Alveolata</taxon>
        <taxon>Ciliophora</taxon>
        <taxon>Intramacronucleata</taxon>
        <taxon>Oligohymenophorea</taxon>
        <taxon>Hymenostomatida</taxon>
        <taxon>Ophryoglenina</taxon>
        <taxon>Ichthyophthirius</taxon>
    </lineage>
</organism>
<protein>
    <recommendedName>
        <fullName evidence="1">FHA domain-containing protein</fullName>
    </recommendedName>
</protein>
<dbReference type="PROSITE" id="PS50006">
    <property type="entry name" value="FHA_DOMAIN"/>
    <property type="match status" value="1"/>
</dbReference>
<dbReference type="Pfam" id="PF00498">
    <property type="entry name" value="FHA"/>
    <property type="match status" value="1"/>
</dbReference>
<evidence type="ECO:0000313" key="3">
    <source>
        <dbReference type="Proteomes" id="UP000008983"/>
    </source>
</evidence>